<dbReference type="GO" id="GO:0006654">
    <property type="term" value="P:phosphatidic acid biosynthetic process"/>
    <property type="evidence" value="ECO:0007669"/>
    <property type="project" value="TreeGrafter"/>
</dbReference>
<dbReference type="OrthoDB" id="5290997at2"/>
<feature type="transmembrane region" description="Helical" evidence="4">
    <location>
        <begin position="6"/>
        <end position="26"/>
    </location>
</feature>
<dbReference type="RefSeq" id="WP_029312525.1">
    <property type="nucleotide sequence ID" value="NZ_FTNE01000025.1"/>
</dbReference>
<evidence type="ECO:0000256" key="4">
    <source>
        <dbReference type="SAM" id="Phobius"/>
    </source>
</evidence>
<feature type="domain" description="Phospholipid/glycerol acyltransferase" evidence="5">
    <location>
        <begin position="71"/>
        <end position="185"/>
    </location>
</feature>
<evidence type="ECO:0000313" key="7">
    <source>
        <dbReference type="Proteomes" id="UP000186308"/>
    </source>
</evidence>
<keyword evidence="4" id="KW-1133">Transmembrane helix</keyword>
<name>A0A8G2CMZ2_ACIRU</name>
<proteinExistence type="predicted"/>
<keyword evidence="7" id="KW-1185">Reference proteome</keyword>
<protein>
    <submittedName>
        <fullName evidence="6">1-acyl-sn-glycerol-3-phosphate acyltransferase</fullName>
    </submittedName>
</protein>
<keyword evidence="2 6" id="KW-0808">Transferase</keyword>
<keyword evidence="4" id="KW-0472">Membrane</keyword>
<dbReference type="AlphaFoldDB" id="A0A8G2CMZ2"/>
<dbReference type="InterPro" id="IPR002123">
    <property type="entry name" value="Plipid/glycerol_acylTrfase"/>
</dbReference>
<dbReference type="EMBL" id="FTNE01000025">
    <property type="protein sequence ID" value="SIR33913.1"/>
    <property type="molecule type" value="Genomic_DNA"/>
</dbReference>
<evidence type="ECO:0000256" key="3">
    <source>
        <dbReference type="ARBA" id="ARBA00023315"/>
    </source>
</evidence>
<organism evidence="6 7">
    <name type="scientific">Acidiphilium rubrum</name>
    <dbReference type="NCBI Taxonomy" id="526"/>
    <lineage>
        <taxon>Bacteria</taxon>
        <taxon>Pseudomonadati</taxon>
        <taxon>Pseudomonadota</taxon>
        <taxon>Alphaproteobacteria</taxon>
        <taxon>Acetobacterales</taxon>
        <taxon>Acidocellaceae</taxon>
        <taxon>Acidiphilium</taxon>
    </lineage>
</organism>
<keyword evidence="3 6" id="KW-0012">Acyltransferase</keyword>
<dbReference type="SMART" id="SM00563">
    <property type="entry name" value="PlsC"/>
    <property type="match status" value="1"/>
</dbReference>
<dbReference type="SUPFAM" id="SSF69593">
    <property type="entry name" value="Glycerol-3-phosphate (1)-acyltransferase"/>
    <property type="match status" value="1"/>
</dbReference>
<evidence type="ECO:0000313" key="6">
    <source>
        <dbReference type="EMBL" id="SIR33913.1"/>
    </source>
</evidence>
<evidence type="ECO:0000256" key="2">
    <source>
        <dbReference type="ARBA" id="ARBA00022679"/>
    </source>
</evidence>
<evidence type="ECO:0000259" key="5">
    <source>
        <dbReference type="SMART" id="SM00563"/>
    </source>
</evidence>
<evidence type="ECO:0000256" key="1">
    <source>
        <dbReference type="ARBA" id="ARBA00005189"/>
    </source>
</evidence>
<dbReference type="CDD" id="cd07989">
    <property type="entry name" value="LPLAT_AGPAT-like"/>
    <property type="match status" value="1"/>
</dbReference>
<dbReference type="PANTHER" id="PTHR10434:SF40">
    <property type="entry name" value="1-ACYL-SN-GLYCEROL-3-PHOSPHATE ACYLTRANSFERASE"/>
    <property type="match status" value="1"/>
</dbReference>
<dbReference type="Proteomes" id="UP000186308">
    <property type="component" value="Unassembled WGS sequence"/>
</dbReference>
<gene>
    <name evidence="6" type="ORF">SAMN05421828_12532</name>
</gene>
<comment type="pathway">
    <text evidence="1">Lipid metabolism.</text>
</comment>
<dbReference type="PANTHER" id="PTHR10434">
    <property type="entry name" value="1-ACYL-SN-GLYCEROL-3-PHOSPHATE ACYLTRANSFERASE"/>
    <property type="match status" value="1"/>
</dbReference>
<dbReference type="Pfam" id="PF01553">
    <property type="entry name" value="Acyltransferase"/>
    <property type="match status" value="1"/>
</dbReference>
<sequence>MFLVGSLLFHGFIVVSAVTAGLYALVLRRVAPARLLPFGQAWARLALWVLRVVCGIKFEVTGLENLPVGGVILAAQHQSAFDTLVWFTLLDRPSYVMKQELRAMPIVGGLLEPAGQIAIDRAGGATALRALIEQVRAAGVAGRQVIIFPEGTRVAPGAEVALQPGIVAIARATGLPVVPVATDSGRYWARDAIRKRPGTIRIKLFPALPAGLDRAAMLEALHEAFYQRGVS</sequence>
<keyword evidence="4" id="KW-0812">Transmembrane</keyword>
<reference evidence="6 7" key="1">
    <citation type="submission" date="2017-01" db="EMBL/GenBank/DDBJ databases">
        <authorList>
            <person name="Varghese N."/>
            <person name="Submissions S."/>
        </authorList>
    </citation>
    <scope>NUCLEOTIDE SEQUENCE [LARGE SCALE GENOMIC DNA]</scope>
    <source>
        <strain evidence="6 7">ATCC 35905</strain>
    </source>
</reference>
<dbReference type="GO" id="GO:0003841">
    <property type="term" value="F:1-acylglycerol-3-phosphate O-acyltransferase activity"/>
    <property type="evidence" value="ECO:0007669"/>
    <property type="project" value="TreeGrafter"/>
</dbReference>
<comment type="caution">
    <text evidence="6">The sequence shown here is derived from an EMBL/GenBank/DDBJ whole genome shotgun (WGS) entry which is preliminary data.</text>
</comment>
<accession>A0A8G2CMZ2</accession>